<dbReference type="NCBIfam" id="NF033544">
    <property type="entry name" value="transpos_IS1249"/>
    <property type="match status" value="1"/>
</dbReference>
<reference evidence="6 8" key="1">
    <citation type="journal article" date="2017" name="Elife">
        <title>Extensive horizontal gene transfer in cheese-associated bacteria.</title>
        <authorList>
            <person name="Bonham K.S."/>
            <person name="Wolfe B.E."/>
            <person name="Dutton R.J."/>
        </authorList>
    </citation>
    <scope>NUCLEOTIDE SEQUENCE [LARGE SCALE GENOMIC DNA]</scope>
    <source>
        <strain evidence="6 8">JB182</strain>
    </source>
</reference>
<comment type="function">
    <text evidence="1">Required for the transposition of the insertion element.</text>
</comment>
<sequence>MGIESISVKLTGQSHTCIICHSRLKKNGTTSKGTQRWRCITCNASTVFKREDTTARNQLTGFVSWLMSKHSQAEFGGGTGRTFRHQTAWCWNVHPYLHHTGEVFDEIQVDGIYLRQGWCLLIAIAHGRVIGWQWCDREKAEAWTVLVQHFPEPKVVVTDGGSGLMKALKEFWPNVKIQRCLVHIQRNVRTYLTLNPRLPAGKSLRRLSLKLTKIQTQEAAAEWIAAFAAWHAENHELINERTYAADWSGAWPRGLRRNRKWWYTHDRLRSAYESMNKALRRGHLFTYLDKDLNGLGINATTNMIEGAVNSGIRAMIFYHRGMPIEHRRRACEWFCWTHADEGNRPALRTLLRPEHYTPETKKKAQHMVDEAPIGPELYGTGPSAEDGQFIRSGWMRNIY</sequence>
<evidence type="ECO:0000256" key="1">
    <source>
        <dbReference type="ARBA" id="ARBA00002190"/>
    </source>
</evidence>
<gene>
    <name evidence="7" type="ORF">CIK84_03720</name>
    <name evidence="6" type="ORF">CIK84_15885</name>
</gene>
<proteinExistence type="inferred from homology"/>
<dbReference type="EMBL" id="PNQX01000001">
    <property type="protein sequence ID" value="PMQ20715.1"/>
    <property type="molecule type" value="Genomic_DNA"/>
</dbReference>
<keyword evidence="4" id="KW-0238">DNA-binding</keyword>
<keyword evidence="5" id="KW-0233">DNA recombination</keyword>
<name>A0A2N7RYA4_9MICC</name>
<keyword evidence="3" id="KW-0815">Transposition</keyword>
<evidence type="ECO:0000313" key="8">
    <source>
        <dbReference type="Proteomes" id="UP000235739"/>
    </source>
</evidence>
<accession>A0A2N7RYA4</accession>
<dbReference type="InterPro" id="IPR048004">
    <property type="entry name" value="IS1249_transpos"/>
</dbReference>
<dbReference type="GO" id="GO:0003677">
    <property type="term" value="F:DNA binding"/>
    <property type="evidence" value="ECO:0007669"/>
    <property type="project" value="UniProtKB-KW"/>
</dbReference>
<evidence type="ECO:0000313" key="7">
    <source>
        <dbReference type="EMBL" id="PMQ20715.1"/>
    </source>
</evidence>
<dbReference type="InterPro" id="IPR001207">
    <property type="entry name" value="Transposase_mutator"/>
</dbReference>
<evidence type="ECO:0000256" key="3">
    <source>
        <dbReference type="ARBA" id="ARBA00022578"/>
    </source>
</evidence>
<evidence type="ECO:0000256" key="2">
    <source>
        <dbReference type="ARBA" id="ARBA00010961"/>
    </source>
</evidence>
<comment type="caution">
    <text evidence="6">The sequence shown here is derived from an EMBL/GenBank/DDBJ whole genome shotgun (WGS) entry which is preliminary data.</text>
</comment>
<dbReference type="RefSeq" id="WP_102597523.1">
    <property type="nucleotide sequence ID" value="NZ_PNQX01000001.1"/>
</dbReference>
<dbReference type="GO" id="GO:0004803">
    <property type="term" value="F:transposase activity"/>
    <property type="evidence" value="ECO:0007669"/>
    <property type="project" value="InterPro"/>
</dbReference>
<dbReference type="EMBL" id="PNQX01000003">
    <property type="protein sequence ID" value="PMQ18864.1"/>
    <property type="molecule type" value="Genomic_DNA"/>
</dbReference>
<organism evidence="6 8">
    <name type="scientific">Glutamicibacter arilaitensis</name>
    <dbReference type="NCBI Taxonomy" id="256701"/>
    <lineage>
        <taxon>Bacteria</taxon>
        <taxon>Bacillati</taxon>
        <taxon>Actinomycetota</taxon>
        <taxon>Actinomycetes</taxon>
        <taxon>Micrococcales</taxon>
        <taxon>Micrococcaceae</taxon>
        <taxon>Glutamicibacter</taxon>
    </lineage>
</organism>
<evidence type="ECO:0000313" key="6">
    <source>
        <dbReference type="EMBL" id="PMQ18864.1"/>
    </source>
</evidence>
<dbReference type="AlphaFoldDB" id="A0A2N7RYA4"/>
<evidence type="ECO:0000256" key="5">
    <source>
        <dbReference type="ARBA" id="ARBA00023172"/>
    </source>
</evidence>
<protein>
    <submittedName>
        <fullName evidence="6">IS256-like element ISAar5 family transposase</fullName>
    </submittedName>
</protein>
<dbReference type="Proteomes" id="UP000235739">
    <property type="component" value="Unassembled WGS sequence"/>
</dbReference>
<dbReference type="GO" id="GO:0006313">
    <property type="term" value="P:DNA transposition"/>
    <property type="evidence" value="ECO:0007669"/>
    <property type="project" value="InterPro"/>
</dbReference>
<evidence type="ECO:0000256" key="4">
    <source>
        <dbReference type="ARBA" id="ARBA00023125"/>
    </source>
</evidence>
<comment type="similarity">
    <text evidence="2">Belongs to the transposase mutator family.</text>
</comment>
<dbReference type="Pfam" id="PF00872">
    <property type="entry name" value="Transposase_mut"/>
    <property type="match status" value="1"/>
</dbReference>